<dbReference type="Proteomes" id="UP000193450">
    <property type="component" value="Chromosome"/>
</dbReference>
<name>A0A1X9NH36_9GAMM</name>
<feature type="binding site" evidence="7">
    <location>
        <position position="125"/>
    </location>
    <ligand>
        <name>FMN</name>
        <dbReference type="ChEBI" id="CHEBI:58210"/>
    </ligand>
</feature>
<gene>
    <name evidence="9" type="ORF">BST96_06515</name>
</gene>
<dbReference type="AlphaFoldDB" id="A0A1X9NH36"/>
<dbReference type="Gene3D" id="3.20.20.70">
    <property type="entry name" value="Aldolase class I"/>
    <property type="match status" value="1"/>
</dbReference>
<evidence type="ECO:0000256" key="4">
    <source>
        <dbReference type="ARBA" id="ARBA00023002"/>
    </source>
</evidence>
<feature type="binding site" evidence="7">
    <location>
        <position position="274"/>
    </location>
    <ligand>
        <name>glyoxylate</name>
        <dbReference type="ChEBI" id="CHEBI:36655"/>
    </ligand>
</feature>
<dbReference type="InterPro" id="IPR037396">
    <property type="entry name" value="FMN_HAD"/>
</dbReference>
<dbReference type="PANTHER" id="PTHR10578:SF107">
    <property type="entry name" value="2-HYDROXYACID OXIDASE 1"/>
    <property type="match status" value="1"/>
</dbReference>
<feature type="active site" description="Proton acceptor" evidence="6">
    <location>
        <position position="274"/>
    </location>
</feature>
<dbReference type="PROSITE" id="PS00557">
    <property type="entry name" value="FMN_HYDROXY_ACID_DH_1"/>
    <property type="match status" value="1"/>
</dbReference>
<evidence type="ECO:0000256" key="7">
    <source>
        <dbReference type="PIRSR" id="PIRSR000138-2"/>
    </source>
</evidence>
<feature type="binding site" evidence="7">
    <location>
        <begin position="328"/>
        <end position="329"/>
    </location>
    <ligand>
        <name>FMN</name>
        <dbReference type="ChEBI" id="CHEBI:58210"/>
    </ligand>
</feature>
<organism evidence="9 10">
    <name type="scientific">Oceanicoccus sagamiensis</name>
    <dbReference type="NCBI Taxonomy" id="716816"/>
    <lineage>
        <taxon>Bacteria</taxon>
        <taxon>Pseudomonadati</taxon>
        <taxon>Pseudomonadota</taxon>
        <taxon>Gammaproteobacteria</taxon>
        <taxon>Cellvibrionales</taxon>
        <taxon>Spongiibacteraceae</taxon>
        <taxon>Oceanicoccus</taxon>
    </lineage>
</organism>
<keyword evidence="4" id="KW-0560">Oxidoreductase</keyword>
<proteinExistence type="inferred from homology"/>
<feature type="binding site" evidence="7">
    <location>
        <position position="162"/>
    </location>
    <ligand>
        <name>glyoxylate</name>
        <dbReference type="ChEBI" id="CHEBI:36655"/>
    </ligand>
</feature>
<dbReference type="InterPro" id="IPR008259">
    <property type="entry name" value="FMN_hydac_DH_AS"/>
</dbReference>
<evidence type="ECO:0000313" key="10">
    <source>
        <dbReference type="Proteomes" id="UP000193450"/>
    </source>
</evidence>
<sequence length="377" mass="41779">MHNIAGLRDRARAKLPAPIFDYLEGGADDEWSLRRNTKAFDDYALLPSQLNNVDRLDIKTDLLGTTLQLPFFLSPTGMSRLFHHHKELGVCRAADRFGTLYSLSTMATTRLEDVAAATAGPKMFQIYMLKDRELTREFVQRCQASHYQALCLTVDTAVAGNRERDRVNGMTMPPKIRFKQALSYAGCFSWLWHLLRQPDIKLVNVAHREDALGKGAMGLIDYVNSQFDRTVTWDDVAWLVQQWGGPFVIKGIQSPEDAKRAVQVGATAVMISNHGGRQLDGTPAPVDCIAPIRQAVGDQLELIVDGGIRRGSHIVKALALGANACAIGRPYLYGLAAGGQAGVEKSLYILQQELACTMRLLGVSRVNDIQYKHLMKQ</sequence>
<dbReference type="CDD" id="cd02809">
    <property type="entry name" value="alpha_hydroxyacid_oxid_FMN"/>
    <property type="match status" value="1"/>
</dbReference>
<keyword evidence="3 7" id="KW-0288">FMN</keyword>
<dbReference type="InterPro" id="IPR013785">
    <property type="entry name" value="Aldolase_TIM"/>
</dbReference>
<dbReference type="GO" id="GO:0016614">
    <property type="term" value="F:oxidoreductase activity, acting on CH-OH group of donors"/>
    <property type="evidence" value="ECO:0007669"/>
    <property type="project" value="UniProtKB-ARBA"/>
</dbReference>
<evidence type="ECO:0000256" key="5">
    <source>
        <dbReference type="ARBA" id="ARBA00024042"/>
    </source>
</evidence>
<accession>A0A1X9NH36</accession>
<evidence type="ECO:0000313" key="9">
    <source>
        <dbReference type="EMBL" id="ARN76324.1"/>
    </source>
</evidence>
<feature type="binding site" evidence="7">
    <location>
        <position position="277"/>
    </location>
    <ligand>
        <name>glyoxylate</name>
        <dbReference type="ChEBI" id="CHEBI:36655"/>
    </ligand>
</feature>
<dbReference type="STRING" id="716816.BST96_06515"/>
<dbReference type="PIRSF" id="PIRSF000138">
    <property type="entry name" value="Al-hdrx_acd_dh"/>
    <property type="match status" value="1"/>
</dbReference>
<evidence type="ECO:0000256" key="6">
    <source>
        <dbReference type="PIRSR" id="PIRSR000138-1"/>
    </source>
</evidence>
<feature type="domain" description="FMN hydroxy acid dehydrogenase" evidence="8">
    <location>
        <begin position="1"/>
        <end position="377"/>
    </location>
</feature>
<dbReference type="SUPFAM" id="SSF51395">
    <property type="entry name" value="FMN-linked oxidoreductases"/>
    <property type="match status" value="1"/>
</dbReference>
<feature type="binding site" evidence="7">
    <location>
        <begin position="305"/>
        <end position="309"/>
    </location>
    <ligand>
        <name>FMN</name>
        <dbReference type="ChEBI" id="CHEBI:58210"/>
    </ligand>
</feature>
<dbReference type="GO" id="GO:0010181">
    <property type="term" value="F:FMN binding"/>
    <property type="evidence" value="ECO:0007669"/>
    <property type="project" value="InterPro"/>
</dbReference>
<dbReference type="InterPro" id="IPR012133">
    <property type="entry name" value="Alpha-hydoxy_acid_DH_FMN"/>
</dbReference>
<feature type="binding site" evidence="7">
    <location>
        <position position="104"/>
    </location>
    <ligand>
        <name>FMN</name>
        <dbReference type="ChEBI" id="CHEBI:58210"/>
    </ligand>
</feature>
<dbReference type="InterPro" id="IPR000262">
    <property type="entry name" value="FMN-dep_DH"/>
</dbReference>
<evidence type="ECO:0000259" key="8">
    <source>
        <dbReference type="PROSITE" id="PS51349"/>
    </source>
</evidence>
<dbReference type="EMBL" id="CP019343">
    <property type="protein sequence ID" value="ARN76324.1"/>
    <property type="molecule type" value="Genomic_DNA"/>
</dbReference>
<evidence type="ECO:0000256" key="2">
    <source>
        <dbReference type="ARBA" id="ARBA00022630"/>
    </source>
</evidence>
<comment type="cofactor">
    <cofactor evidence="1">
        <name>FMN</name>
        <dbReference type="ChEBI" id="CHEBI:58210"/>
    </cofactor>
</comment>
<comment type="similarity">
    <text evidence="5">Belongs to the FMN-dependent alpha-hydroxy acid dehydrogenase family.</text>
</comment>
<feature type="binding site" evidence="7">
    <location>
        <position position="127"/>
    </location>
    <ligand>
        <name>glyoxylate</name>
        <dbReference type="ChEBI" id="CHEBI:36655"/>
    </ligand>
</feature>
<feature type="binding site" evidence="7">
    <location>
        <position position="22"/>
    </location>
    <ligand>
        <name>glyoxylate</name>
        <dbReference type="ChEBI" id="CHEBI:36655"/>
    </ligand>
</feature>
<feature type="binding site" evidence="7">
    <location>
        <position position="272"/>
    </location>
    <ligand>
        <name>FMN</name>
        <dbReference type="ChEBI" id="CHEBI:58210"/>
    </ligand>
</feature>
<dbReference type="PANTHER" id="PTHR10578">
    <property type="entry name" value="S -2-HYDROXY-ACID OXIDASE-RELATED"/>
    <property type="match status" value="1"/>
</dbReference>
<dbReference type="KEGG" id="osg:BST96_06515"/>
<keyword evidence="10" id="KW-1185">Reference proteome</keyword>
<feature type="binding site" evidence="7">
    <location>
        <begin position="75"/>
        <end position="77"/>
    </location>
    <ligand>
        <name>FMN</name>
        <dbReference type="ChEBI" id="CHEBI:58210"/>
    </ligand>
</feature>
<dbReference type="OrthoDB" id="9770452at2"/>
<dbReference type="PROSITE" id="PS51349">
    <property type="entry name" value="FMN_HYDROXY_ACID_DH_2"/>
    <property type="match status" value="1"/>
</dbReference>
<feature type="binding site" evidence="7">
    <location>
        <position position="250"/>
    </location>
    <ligand>
        <name>FMN</name>
        <dbReference type="ChEBI" id="CHEBI:58210"/>
    </ligand>
</feature>
<protein>
    <submittedName>
        <fullName evidence="9">Alpha-hydroxy-acid oxidizing enzyme</fullName>
    </submittedName>
</protein>
<evidence type="ECO:0000256" key="1">
    <source>
        <dbReference type="ARBA" id="ARBA00001917"/>
    </source>
</evidence>
<dbReference type="FunFam" id="3.20.20.70:FF:000029">
    <property type="entry name" value="L-lactate dehydrogenase"/>
    <property type="match status" value="1"/>
</dbReference>
<evidence type="ECO:0000256" key="3">
    <source>
        <dbReference type="ARBA" id="ARBA00022643"/>
    </source>
</evidence>
<dbReference type="Pfam" id="PF01070">
    <property type="entry name" value="FMN_dh"/>
    <property type="match status" value="1"/>
</dbReference>
<keyword evidence="2 7" id="KW-0285">Flavoprotein</keyword>
<feature type="binding site" evidence="7">
    <location>
        <position position="153"/>
    </location>
    <ligand>
        <name>FMN</name>
        <dbReference type="ChEBI" id="CHEBI:58210"/>
    </ligand>
</feature>
<reference evidence="9 10" key="1">
    <citation type="submission" date="2016-11" db="EMBL/GenBank/DDBJ databases">
        <title>Trade-off between light-utilization and light-protection in marine flavobacteria.</title>
        <authorList>
            <person name="Kumagai Y."/>
        </authorList>
    </citation>
    <scope>NUCLEOTIDE SEQUENCE [LARGE SCALE GENOMIC DNA]</scope>
    <source>
        <strain evidence="9 10">NBRC 107125</strain>
    </source>
</reference>